<comment type="caution">
    <text evidence="1">The sequence shown here is derived from an EMBL/GenBank/DDBJ whole genome shotgun (WGS) entry which is preliminary data.</text>
</comment>
<accession>X1KUV3</accession>
<evidence type="ECO:0000313" key="1">
    <source>
        <dbReference type="EMBL" id="GAI10877.1"/>
    </source>
</evidence>
<sequence length="64" mass="7095">MVYITMAYDNGVDFIYSAIIQKGTDNPLADIAVVQRAGVKQDIGLARKLRQYRLAVSDVQSGYN</sequence>
<proteinExistence type="predicted"/>
<gene>
    <name evidence="1" type="ORF">S06H3_12891</name>
</gene>
<organism evidence="1">
    <name type="scientific">marine sediment metagenome</name>
    <dbReference type="NCBI Taxonomy" id="412755"/>
    <lineage>
        <taxon>unclassified sequences</taxon>
        <taxon>metagenomes</taxon>
        <taxon>ecological metagenomes</taxon>
    </lineage>
</organism>
<protein>
    <submittedName>
        <fullName evidence="1">Uncharacterized protein</fullName>
    </submittedName>
</protein>
<dbReference type="AlphaFoldDB" id="X1KUV3"/>
<reference evidence="1" key="1">
    <citation type="journal article" date="2014" name="Front. Microbiol.">
        <title>High frequency of phylogenetically diverse reductive dehalogenase-homologous genes in deep subseafloor sedimentary metagenomes.</title>
        <authorList>
            <person name="Kawai M."/>
            <person name="Futagami T."/>
            <person name="Toyoda A."/>
            <person name="Takaki Y."/>
            <person name="Nishi S."/>
            <person name="Hori S."/>
            <person name="Arai W."/>
            <person name="Tsubouchi T."/>
            <person name="Morono Y."/>
            <person name="Uchiyama I."/>
            <person name="Ito T."/>
            <person name="Fujiyama A."/>
            <person name="Inagaki F."/>
            <person name="Takami H."/>
        </authorList>
    </citation>
    <scope>NUCLEOTIDE SEQUENCE</scope>
    <source>
        <strain evidence="1">Expedition CK06-06</strain>
    </source>
</reference>
<dbReference type="EMBL" id="BARV01006297">
    <property type="protein sequence ID" value="GAI10877.1"/>
    <property type="molecule type" value="Genomic_DNA"/>
</dbReference>
<name>X1KUV3_9ZZZZ</name>